<name>A0A4U9VQE5_SERFO</name>
<proteinExistence type="predicted"/>
<dbReference type="EMBL" id="CABEEZ010000118">
    <property type="protein sequence ID" value="VTR48039.1"/>
    <property type="molecule type" value="Genomic_DNA"/>
</dbReference>
<reference evidence="1" key="1">
    <citation type="submission" date="2019-05" db="EMBL/GenBank/DDBJ databases">
        <authorList>
            <consortium name="Pathogen Informatics"/>
        </authorList>
    </citation>
    <scope>NUCLEOTIDE SEQUENCE [LARGE SCALE GENOMIC DNA]</scope>
    <source>
        <strain evidence="1">NCTC12965</strain>
    </source>
</reference>
<accession>A0A4U9VQE5</accession>
<sequence>MLNCWISDGLLRNSSDPYAMMRDAYFQRHDFLANGGVLKPQENPNAKAIQGRSGRDRLCQLRISFFNLSCGE</sequence>
<dbReference type="AlphaFoldDB" id="A0A4U9VQE5"/>
<evidence type="ECO:0000313" key="1">
    <source>
        <dbReference type="EMBL" id="VTR48039.1"/>
    </source>
</evidence>
<organism evidence="1">
    <name type="scientific">Serratia fonticola</name>
    <dbReference type="NCBI Taxonomy" id="47917"/>
    <lineage>
        <taxon>Bacteria</taxon>
        <taxon>Pseudomonadati</taxon>
        <taxon>Pseudomonadota</taxon>
        <taxon>Gammaproteobacteria</taxon>
        <taxon>Enterobacterales</taxon>
        <taxon>Yersiniaceae</taxon>
        <taxon>Serratia</taxon>
    </lineage>
</organism>
<keyword evidence="1" id="KW-0449">Lipoprotein</keyword>
<protein>
    <submittedName>
        <fullName evidence="1">Probable phospholipid-binding lipoprotein mlaA</fullName>
    </submittedName>
</protein>
<gene>
    <name evidence="1" type="primary">mlaA_2</name>
    <name evidence="1" type="ORF">NCTC12965_05591</name>
</gene>